<evidence type="ECO:0000313" key="1">
    <source>
        <dbReference type="EMBL" id="PKZ63562.1"/>
    </source>
</evidence>
<protein>
    <submittedName>
        <fullName evidence="1">Uncharacterized protein</fullName>
    </submittedName>
</protein>
<sequence>MFTHTLTTYHDRRLGLQYRATVYLDGQWWMEWTGSLNYVTGHLTDEIRAPVPGHGNPSTSSPQPI</sequence>
<dbReference type="Proteomes" id="UP000234662">
    <property type="component" value="Unassembled WGS sequence"/>
</dbReference>
<comment type="caution">
    <text evidence="1">The sequence shown here is derived from an EMBL/GenBank/DDBJ whole genome shotgun (WGS) entry which is preliminary data.</text>
</comment>
<name>A0A2I1R354_9ACTN</name>
<reference evidence="1 2" key="1">
    <citation type="submission" date="2017-12" db="EMBL/GenBank/DDBJ databases">
        <title>Phylogenetic diversity of female urinary microbiome.</title>
        <authorList>
            <person name="Thomas-White K."/>
            <person name="Wolfe A.J."/>
        </authorList>
    </citation>
    <scope>NUCLEOTIDE SEQUENCE [LARGE SCALE GENOMIC DNA]</scope>
    <source>
        <strain evidence="1 2">UMB0777</strain>
    </source>
</reference>
<organism evidence="1 2">
    <name type="scientific">Gordonia terrae</name>
    <dbReference type="NCBI Taxonomy" id="2055"/>
    <lineage>
        <taxon>Bacteria</taxon>
        <taxon>Bacillati</taxon>
        <taxon>Actinomycetota</taxon>
        <taxon>Actinomycetes</taxon>
        <taxon>Mycobacteriales</taxon>
        <taxon>Gordoniaceae</taxon>
        <taxon>Gordonia</taxon>
    </lineage>
</organism>
<dbReference type="AlphaFoldDB" id="A0A2I1R354"/>
<gene>
    <name evidence="1" type="ORF">CYJ73_21095</name>
</gene>
<evidence type="ECO:0000313" key="2">
    <source>
        <dbReference type="Proteomes" id="UP000234662"/>
    </source>
</evidence>
<dbReference type="RefSeq" id="WP_101822054.1">
    <property type="nucleotide sequence ID" value="NZ_PKJC01000023.1"/>
</dbReference>
<accession>A0A2I1R354</accession>
<dbReference type="EMBL" id="PKJC01000023">
    <property type="protein sequence ID" value="PKZ63562.1"/>
    <property type="molecule type" value="Genomic_DNA"/>
</dbReference>
<proteinExistence type="predicted"/>